<keyword evidence="2" id="KW-0472">Membrane</keyword>
<protein>
    <submittedName>
        <fullName evidence="3">Uncharacterized protein</fullName>
    </submittedName>
</protein>
<feature type="non-terminal residue" evidence="3">
    <location>
        <position position="1"/>
    </location>
</feature>
<name>A0AAD6Z8M9_9AGAR</name>
<gene>
    <name evidence="3" type="ORF">DFH08DRAFT_717637</name>
</gene>
<dbReference type="AlphaFoldDB" id="A0AAD6Z8M9"/>
<accession>A0AAD6Z8M9</accession>
<reference evidence="3" key="1">
    <citation type="submission" date="2023-03" db="EMBL/GenBank/DDBJ databases">
        <title>Massive genome expansion in bonnet fungi (Mycena s.s.) driven by repeated elements and novel gene families across ecological guilds.</title>
        <authorList>
            <consortium name="Lawrence Berkeley National Laboratory"/>
            <person name="Harder C.B."/>
            <person name="Miyauchi S."/>
            <person name="Viragh M."/>
            <person name="Kuo A."/>
            <person name="Thoen E."/>
            <person name="Andreopoulos B."/>
            <person name="Lu D."/>
            <person name="Skrede I."/>
            <person name="Drula E."/>
            <person name="Henrissat B."/>
            <person name="Morin E."/>
            <person name="Kohler A."/>
            <person name="Barry K."/>
            <person name="LaButti K."/>
            <person name="Morin E."/>
            <person name="Salamov A."/>
            <person name="Lipzen A."/>
            <person name="Mereny Z."/>
            <person name="Hegedus B."/>
            <person name="Baldrian P."/>
            <person name="Stursova M."/>
            <person name="Weitz H."/>
            <person name="Taylor A."/>
            <person name="Grigoriev I.V."/>
            <person name="Nagy L.G."/>
            <person name="Martin F."/>
            <person name="Kauserud H."/>
        </authorList>
    </citation>
    <scope>NUCLEOTIDE SEQUENCE</scope>
    <source>
        <strain evidence="3">CBHHK002</strain>
    </source>
</reference>
<evidence type="ECO:0000313" key="4">
    <source>
        <dbReference type="Proteomes" id="UP001218218"/>
    </source>
</evidence>
<keyword evidence="2" id="KW-1133">Transmembrane helix</keyword>
<evidence type="ECO:0000313" key="3">
    <source>
        <dbReference type="EMBL" id="KAJ7312362.1"/>
    </source>
</evidence>
<sequence length="119" mass="13452">GWVVCTQHECMCPNELGDLQKGEHYINMVFVVIVSLAGLNLLLLMISYDIASQWKIHLKVRLGKLPEDMQLPPDVKLQCTLLVWYARSHNNNFQNKNSLSFKPRIGKSDGKGIERNGSG</sequence>
<dbReference type="EMBL" id="JARIHO010000072">
    <property type="protein sequence ID" value="KAJ7312362.1"/>
    <property type="molecule type" value="Genomic_DNA"/>
</dbReference>
<dbReference type="InterPro" id="IPR040521">
    <property type="entry name" value="KDZ"/>
</dbReference>
<evidence type="ECO:0000256" key="1">
    <source>
        <dbReference type="SAM" id="MobiDB-lite"/>
    </source>
</evidence>
<organism evidence="3 4">
    <name type="scientific">Mycena albidolilacea</name>
    <dbReference type="NCBI Taxonomy" id="1033008"/>
    <lineage>
        <taxon>Eukaryota</taxon>
        <taxon>Fungi</taxon>
        <taxon>Dikarya</taxon>
        <taxon>Basidiomycota</taxon>
        <taxon>Agaricomycotina</taxon>
        <taxon>Agaricomycetes</taxon>
        <taxon>Agaricomycetidae</taxon>
        <taxon>Agaricales</taxon>
        <taxon>Marasmiineae</taxon>
        <taxon>Mycenaceae</taxon>
        <taxon>Mycena</taxon>
    </lineage>
</organism>
<comment type="caution">
    <text evidence="3">The sequence shown here is derived from an EMBL/GenBank/DDBJ whole genome shotgun (WGS) entry which is preliminary data.</text>
</comment>
<evidence type="ECO:0000256" key="2">
    <source>
        <dbReference type="SAM" id="Phobius"/>
    </source>
</evidence>
<feature type="region of interest" description="Disordered" evidence="1">
    <location>
        <begin position="92"/>
        <end position="119"/>
    </location>
</feature>
<keyword evidence="4" id="KW-1185">Reference proteome</keyword>
<proteinExistence type="predicted"/>
<feature type="transmembrane region" description="Helical" evidence="2">
    <location>
        <begin position="25"/>
        <end position="51"/>
    </location>
</feature>
<dbReference type="Proteomes" id="UP001218218">
    <property type="component" value="Unassembled WGS sequence"/>
</dbReference>
<feature type="compositionally biased region" description="Basic and acidic residues" evidence="1">
    <location>
        <begin position="106"/>
        <end position="119"/>
    </location>
</feature>
<keyword evidence="2" id="KW-0812">Transmembrane</keyword>
<dbReference type="Pfam" id="PF18758">
    <property type="entry name" value="KDZ"/>
    <property type="match status" value="1"/>
</dbReference>